<dbReference type="EMBL" id="JBHSJC010000001">
    <property type="protein sequence ID" value="MFC4828254.1"/>
    <property type="molecule type" value="Genomic_DNA"/>
</dbReference>
<dbReference type="PANTHER" id="PTHR12159">
    <property type="entry name" value="G/T AND G/U MISMATCH-SPECIFIC DNA GLYCOSYLASE"/>
    <property type="match status" value="1"/>
</dbReference>
<dbReference type="Gene3D" id="3.40.470.10">
    <property type="entry name" value="Uracil-DNA glycosylase-like domain"/>
    <property type="match status" value="1"/>
</dbReference>
<keyword evidence="1" id="KW-0227">DNA damage</keyword>
<protein>
    <submittedName>
        <fullName evidence="5">Uracil-DNA glycosylase family protein</fullName>
    </submittedName>
</protein>
<proteinExistence type="predicted"/>
<dbReference type="RefSeq" id="WP_204391247.1">
    <property type="nucleotide sequence ID" value="NZ_JAFBBW010000001.1"/>
</dbReference>
<sequence>MGSQILTLADVWPDDPRAMIVGLNPAPESVAAGHYYQGRAGRGQLLKLADTGLFPRPSGPHFEGVALASGVGFTDIVKRPSVGEGDVTKEEIRYGSAQLADKLGSAGMGLVICVFRHPVRALLGTDTGPGLQPTITSWGGRVFRMPGPYDKRENVQRVLQQLSSIVSAL</sequence>
<feature type="domain" description="Uracil-DNA glycosylase-like" evidence="4">
    <location>
        <begin position="13"/>
        <end position="125"/>
    </location>
</feature>
<evidence type="ECO:0000256" key="3">
    <source>
        <dbReference type="ARBA" id="ARBA00023204"/>
    </source>
</evidence>
<keyword evidence="3" id="KW-0234">DNA repair</keyword>
<dbReference type="PANTHER" id="PTHR12159:SF9">
    <property type="entry name" value="G_T MISMATCH-SPECIFIC THYMINE DNA GLYCOSYLASE"/>
    <property type="match status" value="1"/>
</dbReference>
<evidence type="ECO:0000313" key="6">
    <source>
        <dbReference type="Proteomes" id="UP001595960"/>
    </source>
</evidence>
<name>A0ABV9R420_9MICO</name>
<reference evidence="6" key="1">
    <citation type="journal article" date="2019" name="Int. J. Syst. Evol. Microbiol.">
        <title>The Global Catalogue of Microorganisms (GCM) 10K type strain sequencing project: providing services to taxonomists for standard genome sequencing and annotation.</title>
        <authorList>
            <consortium name="The Broad Institute Genomics Platform"/>
            <consortium name="The Broad Institute Genome Sequencing Center for Infectious Disease"/>
            <person name="Wu L."/>
            <person name="Ma J."/>
        </authorList>
    </citation>
    <scope>NUCLEOTIDE SEQUENCE [LARGE SCALE GENOMIC DNA]</scope>
    <source>
        <strain evidence="6">CGMCC 1.12192</strain>
    </source>
</reference>
<dbReference type="InterPro" id="IPR036895">
    <property type="entry name" value="Uracil-DNA_glycosylase-like_sf"/>
</dbReference>
<evidence type="ECO:0000313" key="5">
    <source>
        <dbReference type="EMBL" id="MFC4828254.1"/>
    </source>
</evidence>
<gene>
    <name evidence="5" type="ORF">ACFPER_05605</name>
</gene>
<comment type="caution">
    <text evidence="5">The sequence shown here is derived from an EMBL/GenBank/DDBJ whole genome shotgun (WGS) entry which is preliminary data.</text>
</comment>
<dbReference type="SUPFAM" id="SSF52141">
    <property type="entry name" value="Uracil-DNA glycosylase-like"/>
    <property type="match status" value="1"/>
</dbReference>
<keyword evidence="2" id="KW-0378">Hydrolase</keyword>
<keyword evidence="6" id="KW-1185">Reference proteome</keyword>
<evidence type="ECO:0000256" key="2">
    <source>
        <dbReference type="ARBA" id="ARBA00022801"/>
    </source>
</evidence>
<dbReference type="InterPro" id="IPR015637">
    <property type="entry name" value="MUG/TDG"/>
</dbReference>
<evidence type="ECO:0000259" key="4">
    <source>
        <dbReference type="Pfam" id="PF03167"/>
    </source>
</evidence>
<accession>A0ABV9R420</accession>
<dbReference type="Proteomes" id="UP001595960">
    <property type="component" value="Unassembled WGS sequence"/>
</dbReference>
<organism evidence="5 6">
    <name type="scientific">Agromyces aurantiacus</name>
    <dbReference type="NCBI Taxonomy" id="165814"/>
    <lineage>
        <taxon>Bacteria</taxon>
        <taxon>Bacillati</taxon>
        <taxon>Actinomycetota</taxon>
        <taxon>Actinomycetes</taxon>
        <taxon>Micrococcales</taxon>
        <taxon>Microbacteriaceae</taxon>
        <taxon>Agromyces</taxon>
    </lineage>
</organism>
<dbReference type="Pfam" id="PF03167">
    <property type="entry name" value="UDG"/>
    <property type="match status" value="1"/>
</dbReference>
<evidence type="ECO:0000256" key="1">
    <source>
        <dbReference type="ARBA" id="ARBA00022763"/>
    </source>
</evidence>
<dbReference type="InterPro" id="IPR005122">
    <property type="entry name" value="Uracil-DNA_glycosylase-like"/>
</dbReference>